<dbReference type="Pfam" id="PF01583">
    <property type="entry name" value="APS_kinase"/>
    <property type="match status" value="1"/>
</dbReference>
<sequence length="198" mass="22737">MENLYNHHFHISKRSRQELHGHNSFVLWFTGLSGSGKSTIANLVEKKLHVSGHSTYILDGDNIRKGINNNLDFTEEDRKENVRRVAEISKLFVDAGIIVLTSVISPFQADRESARKKVENNEFIEIYIKCPIEECEKRDPKGLYKKARSGLINGFTGINSPYEEPLNPELTINSMKRTPEECAEVIINYLKDNQYIRL</sequence>
<dbReference type="InterPro" id="IPR027417">
    <property type="entry name" value="P-loop_NTPase"/>
</dbReference>
<proteinExistence type="inferred from homology"/>
<protein>
    <recommendedName>
        <fullName evidence="5 13">Adenylyl-sulfate kinase</fullName>
        <ecNumber evidence="5 13">2.7.1.25</ecNumber>
    </recommendedName>
    <alternativeName>
        <fullName evidence="11 13">APS kinase</fullName>
    </alternativeName>
    <alternativeName>
        <fullName evidence="12 13">ATP adenosine-5'-phosphosulfate 3'-phosphotransferase</fullName>
    </alternativeName>
    <alternativeName>
        <fullName evidence="10 13">Adenosine-5'-phosphosulfate kinase</fullName>
    </alternativeName>
</protein>
<dbReference type="PANTHER" id="PTHR11055">
    <property type="entry name" value="BIFUNCTIONAL 3'-PHOSPHOADENOSINE 5'-PHOSPHOSULFATE SYNTHASE"/>
    <property type="match status" value="1"/>
</dbReference>
<keyword evidence="9 13" id="KW-0067">ATP-binding</keyword>
<evidence type="ECO:0000259" key="15">
    <source>
        <dbReference type="Pfam" id="PF01583"/>
    </source>
</evidence>
<gene>
    <name evidence="13" type="primary">cysC</name>
    <name evidence="16" type="ORF">J2S19_003827</name>
</gene>
<feature type="domain" description="APS kinase" evidence="15">
    <location>
        <begin position="24"/>
        <end position="173"/>
    </location>
</feature>
<evidence type="ECO:0000256" key="8">
    <source>
        <dbReference type="ARBA" id="ARBA00022777"/>
    </source>
</evidence>
<comment type="function">
    <text evidence="2 13 14">Catalyzes the synthesis of activated sulfate.</text>
</comment>
<keyword evidence="7 13" id="KW-0547">Nucleotide-binding</keyword>
<feature type="active site" description="Phosphoserine intermediate" evidence="13">
    <location>
        <position position="105"/>
    </location>
</feature>
<dbReference type="HAMAP" id="MF_00065">
    <property type="entry name" value="Adenylyl_sulf_kinase"/>
    <property type="match status" value="1"/>
</dbReference>
<evidence type="ECO:0000256" key="5">
    <source>
        <dbReference type="ARBA" id="ARBA00012121"/>
    </source>
</evidence>
<feature type="binding site" evidence="13">
    <location>
        <begin position="31"/>
        <end position="38"/>
    </location>
    <ligand>
        <name>ATP</name>
        <dbReference type="ChEBI" id="CHEBI:30616"/>
    </ligand>
</feature>
<comment type="caution">
    <text evidence="16">The sequence shown here is derived from an EMBL/GenBank/DDBJ whole genome shotgun (WGS) entry which is preliminary data.</text>
</comment>
<dbReference type="SUPFAM" id="SSF52540">
    <property type="entry name" value="P-loop containing nucleoside triphosphate hydrolases"/>
    <property type="match status" value="1"/>
</dbReference>
<dbReference type="EC" id="2.7.1.25" evidence="5 13"/>
<evidence type="ECO:0000256" key="12">
    <source>
        <dbReference type="ARBA" id="ARBA00031464"/>
    </source>
</evidence>
<name>A0ABT9ZMR9_9BACI</name>
<organism evidence="16 17">
    <name type="scientific">Metabacillus malikii</name>
    <dbReference type="NCBI Taxonomy" id="1504265"/>
    <lineage>
        <taxon>Bacteria</taxon>
        <taxon>Bacillati</taxon>
        <taxon>Bacillota</taxon>
        <taxon>Bacilli</taxon>
        <taxon>Bacillales</taxon>
        <taxon>Bacillaceae</taxon>
        <taxon>Metabacillus</taxon>
    </lineage>
</organism>
<keyword evidence="17" id="KW-1185">Reference proteome</keyword>
<comment type="pathway">
    <text evidence="3 13 14">Sulfur metabolism; hydrogen sulfide biosynthesis; sulfite from sulfate: step 2/3.</text>
</comment>
<evidence type="ECO:0000256" key="11">
    <source>
        <dbReference type="ARBA" id="ARBA00031393"/>
    </source>
</evidence>
<evidence type="ECO:0000313" key="16">
    <source>
        <dbReference type="EMBL" id="MDQ0232505.1"/>
    </source>
</evidence>
<evidence type="ECO:0000256" key="7">
    <source>
        <dbReference type="ARBA" id="ARBA00022741"/>
    </source>
</evidence>
<dbReference type="EMBL" id="JAUSUD010000022">
    <property type="protein sequence ID" value="MDQ0232505.1"/>
    <property type="molecule type" value="Genomic_DNA"/>
</dbReference>
<accession>A0ABT9ZMR9</accession>
<evidence type="ECO:0000256" key="9">
    <source>
        <dbReference type="ARBA" id="ARBA00022840"/>
    </source>
</evidence>
<dbReference type="Gene3D" id="3.40.50.300">
    <property type="entry name" value="P-loop containing nucleotide triphosphate hydrolases"/>
    <property type="match status" value="1"/>
</dbReference>
<dbReference type="NCBIfam" id="NF003013">
    <property type="entry name" value="PRK03846.1"/>
    <property type="match status" value="1"/>
</dbReference>
<evidence type="ECO:0000256" key="1">
    <source>
        <dbReference type="ARBA" id="ARBA00001823"/>
    </source>
</evidence>
<comment type="similarity">
    <text evidence="4 13 14">Belongs to the APS kinase family.</text>
</comment>
<keyword evidence="6 13" id="KW-0808">Transferase</keyword>
<dbReference type="PANTHER" id="PTHR11055:SF1">
    <property type="entry name" value="PAPS SYNTHETASE, ISOFORM D"/>
    <property type="match status" value="1"/>
</dbReference>
<evidence type="ECO:0000256" key="3">
    <source>
        <dbReference type="ARBA" id="ARBA00004806"/>
    </source>
</evidence>
<keyword evidence="8 13" id="KW-0418">Kinase</keyword>
<keyword evidence="13" id="KW-0597">Phosphoprotein</keyword>
<dbReference type="NCBIfam" id="TIGR00455">
    <property type="entry name" value="apsK"/>
    <property type="match status" value="1"/>
</dbReference>
<reference evidence="16 17" key="1">
    <citation type="submission" date="2023-07" db="EMBL/GenBank/DDBJ databases">
        <title>Genomic Encyclopedia of Type Strains, Phase IV (KMG-IV): sequencing the most valuable type-strain genomes for metagenomic binning, comparative biology and taxonomic classification.</title>
        <authorList>
            <person name="Goeker M."/>
        </authorList>
    </citation>
    <scope>NUCLEOTIDE SEQUENCE [LARGE SCALE GENOMIC DNA]</scope>
    <source>
        <strain evidence="16 17">DSM 29005</strain>
    </source>
</reference>
<dbReference type="RefSeq" id="WP_307344566.1">
    <property type="nucleotide sequence ID" value="NZ_JAUSUD010000022.1"/>
</dbReference>
<evidence type="ECO:0000256" key="14">
    <source>
        <dbReference type="RuleBase" id="RU004347"/>
    </source>
</evidence>
<evidence type="ECO:0000256" key="6">
    <source>
        <dbReference type="ARBA" id="ARBA00022679"/>
    </source>
</evidence>
<dbReference type="CDD" id="cd02027">
    <property type="entry name" value="APSK"/>
    <property type="match status" value="1"/>
</dbReference>
<evidence type="ECO:0000256" key="4">
    <source>
        <dbReference type="ARBA" id="ARBA00007008"/>
    </source>
</evidence>
<evidence type="ECO:0000256" key="2">
    <source>
        <dbReference type="ARBA" id="ARBA00002632"/>
    </source>
</evidence>
<evidence type="ECO:0000313" key="17">
    <source>
        <dbReference type="Proteomes" id="UP001234495"/>
    </source>
</evidence>
<dbReference type="Proteomes" id="UP001234495">
    <property type="component" value="Unassembled WGS sequence"/>
</dbReference>
<dbReference type="InterPro" id="IPR059117">
    <property type="entry name" value="APS_kinase_dom"/>
</dbReference>
<evidence type="ECO:0000256" key="10">
    <source>
        <dbReference type="ARBA" id="ARBA00029724"/>
    </source>
</evidence>
<comment type="catalytic activity">
    <reaction evidence="1 13 14">
        <text>adenosine 5'-phosphosulfate + ATP = 3'-phosphoadenylyl sulfate + ADP + H(+)</text>
        <dbReference type="Rhea" id="RHEA:24152"/>
        <dbReference type="ChEBI" id="CHEBI:15378"/>
        <dbReference type="ChEBI" id="CHEBI:30616"/>
        <dbReference type="ChEBI" id="CHEBI:58243"/>
        <dbReference type="ChEBI" id="CHEBI:58339"/>
        <dbReference type="ChEBI" id="CHEBI:456216"/>
        <dbReference type="EC" id="2.7.1.25"/>
    </reaction>
</comment>
<dbReference type="GO" id="GO:0004020">
    <property type="term" value="F:adenylylsulfate kinase activity"/>
    <property type="evidence" value="ECO:0007669"/>
    <property type="project" value="UniProtKB-EC"/>
</dbReference>
<dbReference type="InterPro" id="IPR002891">
    <property type="entry name" value="APS"/>
</dbReference>
<evidence type="ECO:0000256" key="13">
    <source>
        <dbReference type="HAMAP-Rule" id="MF_00065"/>
    </source>
</evidence>